<dbReference type="Proteomes" id="UP000476837">
    <property type="component" value="Unassembled WGS sequence"/>
</dbReference>
<dbReference type="SUPFAM" id="SSF53335">
    <property type="entry name" value="S-adenosyl-L-methionine-dependent methyltransferases"/>
    <property type="match status" value="1"/>
</dbReference>
<gene>
    <name evidence="2" type="ORF">DS837_10165</name>
</gene>
<dbReference type="EMBL" id="QOKV01000005">
    <property type="protein sequence ID" value="KAA0686076.1"/>
    <property type="molecule type" value="Genomic_DNA"/>
</dbReference>
<accession>A0A6L3B296</accession>
<dbReference type="GO" id="GO:0008757">
    <property type="term" value="F:S-adenosylmethionine-dependent methyltransferase activity"/>
    <property type="evidence" value="ECO:0007669"/>
    <property type="project" value="InterPro"/>
</dbReference>
<dbReference type="RefSeq" id="WP_149164647.1">
    <property type="nucleotide sequence ID" value="NZ_QOKV01000005.1"/>
</dbReference>
<dbReference type="PANTHER" id="PTHR45036:SF1">
    <property type="entry name" value="METHYLTRANSFERASE LIKE 7A"/>
    <property type="match status" value="1"/>
</dbReference>
<reference evidence="2 3" key="1">
    <citation type="submission" date="2018-07" db="EMBL/GenBank/DDBJ databases">
        <title>Genome sequence of Roseomonas fauriae ATCC 49958.</title>
        <authorList>
            <person name="Sant'Anna F.H."/>
            <person name="Baldani J.I."/>
            <person name="Zilli J.E."/>
            <person name="Reis V.M."/>
            <person name="Hartmann A."/>
            <person name="Cruz L."/>
            <person name="de Souza E.M."/>
            <person name="de Oliveira Pedrosa F."/>
            <person name="Passaglia L.M.P."/>
        </authorList>
    </citation>
    <scope>NUCLEOTIDE SEQUENCE [LARGE SCALE GENOMIC DNA]</scope>
    <source>
        <strain evidence="2 3">ATCC 49958</strain>
    </source>
</reference>
<dbReference type="PANTHER" id="PTHR45036">
    <property type="entry name" value="METHYLTRANSFERASE LIKE 7B"/>
    <property type="match status" value="1"/>
</dbReference>
<dbReference type="GO" id="GO:0032259">
    <property type="term" value="P:methylation"/>
    <property type="evidence" value="ECO:0007669"/>
    <property type="project" value="UniProtKB-KW"/>
</dbReference>
<organism evidence="2 3">
    <name type="scientific">Azospirillum brasilense</name>
    <dbReference type="NCBI Taxonomy" id="192"/>
    <lineage>
        <taxon>Bacteria</taxon>
        <taxon>Pseudomonadati</taxon>
        <taxon>Pseudomonadota</taxon>
        <taxon>Alphaproteobacteria</taxon>
        <taxon>Rhodospirillales</taxon>
        <taxon>Azospirillaceae</taxon>
        <taxon>Azospirillum</taxon>
    </lineage>
</organism>
<evidence type="ECO:0000313" key="3">
    <source>
        <dbReference type="Proteomes" id="UP000476837"/>
    </source>
</evidence>
<dbReference type="AlphaFoldDB" id="A0A6L3B296"/>
<feature type="domain" description="Methyltransferase type 11" evidence="1">
    <location>
        <begin position="38"/>
        <end position="132"/>
    </location>
</feature>
<dbReference type="InterPro" id="IPR029063">
    <property type="entry name" value="SAM-dependent_MTases_sf"/>
</dbReference>
<keyword evidence="2" id="KW-0808">Transferase</keyword>
<protein>
    <submittedName>
        <fullName evidence="2">Class I SAM-dependent methyltransferase</fullName>
    </submittedName>
</protein>
<dbReference type="Pfam" id="PF08241">
    <property type="entry name" value="Methyltransf_11"/>
    <property type="match status" value="1"/>
</dbReference>
<keyword evidence="2" id="KW-0489">Methyltransferase</keyword>
<evidence type="ECO:0000313" key="2">
    <source>
        <dbReference type="EMBL" id="KAA0686076.1"/>
    </source>
</evidence>
<comment type="caution">
    <text evidence="2">The sequence shown here is derived from an EMBL/GenBank/DDBJ whole genome shotgun (WGS) entry which is preliminary data.</text>
</comment>
<dbReference type="InterPro" id="IPR013216">
    <property type="entry name" value="Methyltransf_11"/>
</dbReference>
<evidence type="ECO:0000259" key="1">
    <source>
        <dbReference type="Pfam" id="PF08241"/>
    </source>
</evidence>
<name>A0A6L3B296_AZOBR</name>
<dbReference type="CDD" id="cd02440">
    <property type="entry name" value="AdoMet_MTases"/>
    <property type="match status" value="1"/>
</dbReference>
<proteinExistence type="predicted"/>
<dbReference type="Gene3D" id="3.40.50.150">
    <property type="entry name" value="Vaccinia Virus protein VP39"/>
    <property type="match status" value="1"/>
</dbReference>
<sequence>MSLYQHHILPRLTDWAMGQAVLSDFRSRVVGGARGCVLEIGIGSGRNLPFYGGEATEVVGVDPSPELLALARRAAAVTPHPVKLIEQTAEQLPFSDSSFDTAVVTWSLCSIPDPVTALREARRVLRPGGQLRFVEHGLAPDPGVRRWQHRLTPVWSRCAGGCHLDRKMDDLIHAAGFRITDLKAGYVPGIRLLGFMYEGCACRQSG</sequence>
<dbReference type="InterPro" id="IPR052356">
    <property type="entry name" value="Thiol_S-MT"/>
</dbReference>